<dbReference type="SUPFAM" id="SSF48264">
    <property type="entry name" value="Cytochrome P450"/>
    <property type="match status" value="1"/>
</dbReference>
<dbReference type="GO" id="GO:0020037">
    <property type="term" value="F:heme binding"/>
    <property type="evidence" value="ECO:0007669"/>
    <property type="project" value="InterPro"/>
</dbReference>
<dbReference type="EMBL" id="CM000784">
    <property type="protein sequence ID" value="AQK89509.1"/>
    <property type="molecule type" value="Genomic_DNA"/>
</dbReference>
<dbReference type="InterPro" id="IPR036396">
    <property type="entry name" value="Cyt_P450_sf"/>
</dbReference>
<keyword evidence="1" id="KW-0479">Metal-binding</keyword>
<evidence type="ECO:0000256" key="1">
    <source>
        <dbReference type="RuleBase" id="RU000461"/>
    </source>
</evidence>
<proteinExistence type="inferred from homology"/>
<sequence>MAWGEDEAISPDMASAGLHISERIGRDAATQLDLEEALEASRYASHPYSRPLFFSLGTNPGRVPSGSNLGEGSRTQATSLLCCPWYHDWDLSEILGAPKGSTTINVFSECTKAESFLPFGSGSRACVGQKFVVLAISMLIASLLRSYEV</sequence>
<organism evidence="2">
    <name type="scientific">Zea mays</name>
    <name type="common">Maize</name>
    <dbReference type="NCBI Taxonomy" id="4577"/>
    <lineage>
        <taxon>Eukaryota</taxon>
        <taxon>Viridiplantae</taxon>
        <taxon>Streptophyta</taxon>
        <taxon>Embryophyta</taxon>
        <taxon>Tracheophyta</taxon>
        <taxon>Spermatophyta</taxon>
        <taxon>Magnoliopsida</taxon>
        <taxon>Liliopsida</taxon>
        <taxon>Poales</taxon>
        <taxon>Poaceae</taxon>
        <taxon>PACMAD clade</taxon>
        <taxon>Panicoideae</taxon>
        <taxon>Andropogonodae</taxon>
        <taxon>Andropogoneae</taxon>
        <taxon>Tripsacinae</taxon>
        <taxon>Zea</taxon>
    </lineage>
</organism>
<dbReference type="InParanoid" id="A0A1D6FBT0"/>
<dbReference type="AlphaFoldDB" id="A0A1D6FBT0"/>
<keyword evidence="1" id="KW-0408">Iron</keyword>
<evidence type="ECO:0000313" key="2">
    <source>
        <dbReference type="EMBL" id="AQK89507.1"/>
    </source>
</evidence>
<dbReference type="GO" id="GO:0004497">
    <property type="term" value="F:monooxygenase activity"/>
    <property type="evidence" value="ECO:0007669"/>
    <property type="project" value="UniProtKB-KW"/>
</dbReference>
<comment type="similarity">
    <text evidence="1">Belongs to the cytochrome P450 family.</text>
</comment>
<dbReference type="InterPro" id="IPR001128">
    <property type="entry name" value="Cyt_P450"/>
</dbReference>
<dbReference type="STRING" id="4577.A0A1D6FBT0"/>
<keyword evidence="1" id="KW-0349">Heme</keyword>
<dbReference type="EMBL" id="CM000784">
    <property type="protein sequence ID" value="AQK89507.1"/>
    <property type="molecule type" value="Genomic_DNA"/>
</dbReference>
<keyword evidence="1" id="KW-0560">Oxidoreductase</keyword>
<dbReference type="ExpressionAtlas" id="A0A1D6FBT0">
    <property type="expression patterns" value="baseline and differential"/>
</dbReference>
<dbReference type="InterPro" id="IPR017972">
    <property type="entry name" value="Cyt_P450_CS"/>
</dbReference>
<name>A0A1D6FBT0_MAIZE</name>
<dbReference type="Gene3D" id="1.10.630.10">
    <property type="entry name" value="Cytochrome P450"/>
    <property type="match status" value="1"/>
</dbReference>
<reference evidence="2" key="1">
    <citation type="submission" date="2015-12" db="EMBL/GenBank/DDBJ databases">
        <title>Update maize B73 reference genome by single molecule sequencing technologies.</title>
        <authorList>
            <consortium name="Maize Genome Sequencing Project"/>
            <person name="Ware D."/>
        </authorList>
    </citation>
    <scope>NUCLEOTIDE SEQUENCE</scope>
    <source>
        <tissue evidence="2">Seedling</tissue>
    </source>
</reference>
<dbReference type="GO" id="GO:0005506">
    <property type="term" value="F:iron ion binding"/>
    <property type="evidence" value="ECO:0007669"/>
    <property type="project" value="InterPro"/>
</dbReference>
<dbReference type="PROSITE" id="PS00086">
    <property type="entry name" value="CYTOCHROME_P450"/>
    <property type="match status" value="1"/>
</dbReference>
<dbReference type="GO" id="GO:0016705">
    <property type="term" value="F:oxidoreductase activity, acting on paired donors, with incorporation or reduction of molecular oxygen"/>
    <property type="evidence" value="ECO:0007669"/>
    <property type="project" value="InterPro"/>
</dbReference>
<keyword evidence="1" id="KW-0503">Monooxygenase</keyword>
<gene>
    <name evidence="2" type="ORF">ZEAMMB73_Zm00001d008311</name>
</gene>
<protein>
    <submittedName>
        <fullName evidence="2">Uncharacterized protein</fullName>
    </submittedName>
</protein>
<dbReference type="Pfam" id="PF00067">
    <property type="entry name" value="p450"/>
    <property type="match status" value="1"/>
</dbReference>
<accession>A0A1D6FBT0</accession>